<dbReference type="SMART" id="SM00028">
    <property type="entry name" value="TPR"/>
    <property type="match status" value="11"/>
</dbReference>
<dbReference type="Proteomes" id="UP001295423">
    <property type="component" value="Unassembled WGS sequence"/>
</dbReference>
<evidence type="ECO:0000256" key="2">
    <source>
        <dbReference type="ARBA" id="ARBA00022803"/>
    </source>
</evidence>
<feature type="compositionally biased region" description="Polar residues" evidence="4">
    <location>
        <begin position="88"/>
        <end position="102"/>
    </location>
</feature>
<evidence type="ECO:0000313" key="5">
    <source>
        <dbReference type="EMBL" id="CAJ1966209.1"/>
    </source>
</evidence>
<sequence length="694" mass="78129">MNDHSTNPSKTLHIVDNDMMCEIRDNYEFKVMLESLEAKWLTNVETNKTIFGFQSVVDGGQYKIQSINTSPVFSANNAHRVQGRESMQARQPVSGQSGNNGLIKSEQEGGDEQPEQPKQRKRKARAVPGSSVLGRGTRPMQARQPVSGQSGNNELIKSEQEGGDEQPEQPKQRKRKATAVPGSSVLGSGTRPPAKARKSEKANGTERDLLLPQTEKSNKQELTNEYKRLKETALEHHMKGRYAEAIISYKKALHLMENVLGSQHADVAEIVYNIGSAFSDQKLPKKALEQYKNAMKIQVVVLGDEKSHVIADTYAGMASAYSDLGNHAKAIEAYQKALKIFQSHDMAASVAHTFNNIGRVLQRQFKYKEAIKMHEKALEIQESELGERHEDFATTISHFGCIFHCQGKLEDALRMHNKELSIRLEKLGTFHSDVAETYNSLGNVLKDNGDLEKALKMHDIAFSIRMEKLGCDHPSTTESCNNMAVVWNDQGEHKKAIEEYGKVLARQLKALGDEDPLVADTYNNLGCAHNRQGKNEEAIVEFEMALKIQEKVLGDNHQDTAKTYFNLAGVYHDQHKNEKALEMFRKAHLIQLEVLGEAHQDVADTLNYMAFVFKDLERYSEAMVMHKQALDIQHENGRTSAVGETHEYMGRLLKAQSRDREASEKFHDALSVYQDVFEEGHVKIEDARRELSNM</sequence>
<feature type="region of interest" description="Disordered" evidence="4">
    <location>
        <begin position="81"/>
        <end position="222"/>
    </location>
</feature>
<keyword evidence="6" id="KW-1185">Reference proteome</keyword>
<dbReference type="InterPro" id="IPR011990">
    <property type="entry name" value="TPR-like_helical_dom_sf"/>
</dbReference>
<feature type="repeat" description="TPR" evidence="3">
    <location>
        <begin position="311"/>
        <end position="344"/>
    </location>
</feature>
<evidence type="ECO:0008006" key="7">
    <source>
        <dbReference type="Google" id="ProtNLM"/>
    </source>
</evidence>
<reference evidence="5" key="1">
    <citation type="submission" date="2023-08" db="EMBL/GenBank/DDBJ databases">
        <authorList>
            <person name="Audoor S."/>
            <person name="Bilcke G."/>
        </authorList>
    </citation>
    <scope>NUCLEOTIDE SEQUENCE</scope>
</reference>
<evidence type="ECO:0000256" key="1">
    <source>
        <dbReference type="ARBA" id="ARBA00022737"/>
    </source>
</evidence>
<protein>
    <recommendedName>
        <fullName evidence="7">Kinesin light chain</fullName>
    </recommendedName>
</protein>
<evidence type="ECO:0000256" key="3">
    <source>
        <dbReference type="PROSITE-ProRule" id="PRU00339"/>
    </source>
</evidence>
<feature type="compositionally biased region" description="Basic and acidic residues" evidence="4">
    <location>
        <begin position="197"/>
        <end position="209"/>
    </location>
</feature>
<dbReference type="InterPro" id="IPR019734">
    <property type="entry name" value="TPR_rpt"/>
</dbReference>
<accession>A0AAD2G8F6</accession>
<dbReference type="PRINTS" id="PR00381">
    <property type="entry name" value="KINESINLIGHT"/>
</dbReference>
<name>A0AAD2G8F6_9STRA</name>
<dbReference type="PROSITE" id="PS50005">
    <property type="entry name" value="TPR"/>
    <property type="match status" value="5"/>
</dbReference>
<dbReference type="EMBL" id="CAKOGP040002266">
    <property type="protein sequence ID" value="CAJ1966209.1"/>
    <property type="molecule type" value="Genomic_DNA"/>
</dbReference>
<dbReference type="PANTHER" id="PTHR45641">
    <property type="entry name" value="TETRATRICOPEPTIDE REPEAT PROTEIN (AFU_ORTHOLOGUE AFUA_6G03870)"/>
    <property type="match status" value="1"/>
</dbReference>
<dbReference type="PANTHER" id="PTHR45641:SF1">
    <property type="entry name" value="AAA+ ATPASE DOMAIN-CONTAINING PROTEIN"/>
    <property type="match status" value="1"/>
</dbReference>
<dbReference type="Pfam" id="PF13374">
    <property type="entry name" value="TPR_10"/>
    <property type="match status" value="1"/>
</dbReference>
<dbReference type="SUPFAM" id="SSF48452">
    <property type="entry name" value="TPR-like"/>
    <property type="match status" value="2"/>
</dbReference>
<feature type="repeat" description="TPR" evidence="3">
    <location>
        <begin position="435"/>
        <end position="468"/>
    </location>
</feature>
<keyword evidence="2 3" id="KW-0802">TPR repeat</keyword>
<comment type="caution">
    <text evidence="5">The sequence shown here is derived from an EMBL/GenBank/DDBJ whole genome shotgun (WGS) entry which is preliminary data.</text>
</comment>
<organism evidence="5 6">
    <name type="scientific">Cylindrotheca closterium</name>
    <dbReference type="NCBI Taxonomy" id="2856"/>
    <lineage>
        <taxon>Eukaryota</taxon>
        <taxon>Sar</taxon>
        <taxon>Stramenopiles</taxon>
        <taxon>Ochrophyta</taxon>
        <taxon>Bacillariophyta</taxon>
        <taxon>Bacillariophyceae</taxon>
        <taxon>Bacillariophycidae</taxon>
        <taxon>Bacillariales</taxon>
        <taxon>Bacillariaceae</taxon>
        <taxon>Cylindrotheca</taxon>
    </lineage>
</organism>
<evidence type="ECO:0000256" key="4">
    <source>
        <dbReference type="SAM" id="MobiDB-lite"/>
    </source>
</evidence>
<proteinExistence type="predicted"/>
<keyword evidence="1" id="KW-0677">Repeat</keyword>
<feature type="compositionally biased region" description="Polar residues" evidence="4">
    <location>
        <begin position="144"/>
        <end position="155"/>
    </location>
</feature>
<evidence type="ECO:0000313" key="6">
    <source>
        <dbReference type="Proteomes" id="UP001295423"/>
    </source>
</evidence>
<feature type="repeat" description="TPR" evidence="3">
    <location>
        <begin position="561"/>
        <end position="594"/>
    </location>
</feature>
<dbReference type="AlphaFoldDB" id="A0AAD2G8F6"/>
<gene>
    <name evidence="5" type="ORF">CYCCA115_LOCUS21792</name>
</gene>
<dbReference type="PROSITE" id="PS50293">
    <property type="entry name" value="TPR_REGION"/>
    <property type="match status" value="1"/>
</dbReference>
<feature type="repeat" description="TPR" evidence="3">
    <location>
        <begin position="351"/>
        <end position="384"/>
    </location>
</feature>
<feature type="repeat" description="TPR" evidence="3">
    <location>
        <begin position="519"/>
        <end position="552"/>
    </location>
</feature>
<dbReference type="Pfam" id="PF13424">
    <property type="entry name" value="TPR_12"/>
    <property type="match status" value="4"/>
</dbReference>
<dbReference type="Gene3D" id="1.25.40.10">
    <property type="entry name" value="Tetratricopeptide repeat domain"/>
    <property type="match status" value="3"/>
</dbReference>